<dbReference type="Proteomes" id="UP000266691">
    <property type="component" value="Unassembled WGS sequence"/>
</dbReference>
<dbReference type="EMBL" id="QXFI01000025">
    <property type="protein sequence ID" value="RIV44553.1"/>
    <property type="molecule type" value="Genomic_DNA"/>
</dbReference>
<evidence type="ECO:0000313" key="1">
    <source>
        <dbReference type="EMBL" id="RIV44553.1"/>
    </source>
</evidence>
<comment type="caution">
    <text evidence="1">The sequence shown here is derived from an EMBL/GenBank/DDBJ whole genome shotgun (WGS) entry which is preliminary data.</text>
</comment>
<sequence length="238" mass="27010">MKPRTYKNTMKKYSILGICMFIILACSNDDDTKPVDFHYASENFEAAFRSQGTIPQPSIQWPKEEGTFSLKEPIEGLTIDENTGTISIERSLQVGEHEVTVIAQSGSQSWETSFLLTSVLKYTFWVGGRNNNPDSEEVEYNSILQLYEDGTLDIELIDEVGSEGVGVWSIDGNVIQMWLCTYCSDMDPQDIPQTDEHSYFEGTLDNDMLTAKISGKWFVVRFDPDSTTLRGNFVFEWD</sequence>
<name>A0A3A1NK51_9FLAO</name>
<dbReference type="AlphaFoldDB" id="A0A3A1NK51"/>
<protein>
    <submittedName>
        <fullName evidence="1">Uncharacterized protein</fullName>
    </submittedName>
</protein>
<dbReference type="PROSITE" id="PS51257">
    <property type="entry name" value="PROKAR_LIPOPROTEIN"/>
    <property type="match status" value="1"/>
</dbReference>
<evidence type="ECO:0000313" key="2">
    <source>
        <dbReference type="Proteomes" id="UP000266691"/>
    </source>
</evidence>
<reference evidence="1 2" key="1">
    <citation type="submission" date="2018-08" db="EMBL/GenBank/DDBJ databases">
        <title>Proposal of Muricauda 72 sp.nov. and Muricauda NH166 sp.nov., isolated from seawater.</title>
        <authorList>
            <person name="Cheng H."/>
            <person name="Wu Y.-H."/>
            <person name="Guo L.-L."/>
            <person name="Xu X.-W."/>
        </authorList>
    </citation>
    <scope>NUCLEOTIDE SEQUENCE [LARGE SCALE GENOMIC DNA]</scope>
    <source>
        <strain evidence="1 2">72</strain>
    </source>
</reference>
<gene>
    <name evidence="1" type="ORF">D2V05_09350</name>
</gene>
<proteinExistence type="predicted"/>
<organism evidence="1 2">
    <name type="scientific">Flagellimonas pelagia</name>
    <dbReference type="NCBI Taxonomy" id="2306998"/>
    <lineage>
        <taxon>Bacteria</taxon>
        <taxon>Pseudomonadati</taxon>
        <taxon>Bacteroidota</taxon>
        <taxon>Flavobacteriia</taxon>
        <taxon>Flavobacteriales</taxon>
        <taxon>Flavobacteriaceae</taxon>
        <taxon>Flagellimonas</taxon>
    </lineage>
</organism>
<accession>A0A3A1NK51</accession>